<reference evidence="3" key="1">
    <citation type="journal article" date="2019" name="Int. J. Syst. Evol. Microbiol.">
        <title>The Global Catalogue of Microorganisms (GCM) 10K type strain sequencing project: providing services to taxonomists for standard genome sequencing and annotation.</title>
        <authorList>
            <consortium name="The Broad Institute Genomics Platform"/>
            <consortium name="The Broad Institute Genome Sequencing Center for Infectious Disease"/>
            <person name="Wu L."/>
            <person name="Ma J."/>
        </authorList>
    </citation>
    <scope>NUCLEOTIDE SEQUENCE [LARGE SCALE GENOMIC DNA]</scope>
    <source>
        <strain evidence="3">CCUG 62793</strain>
    </source>
</reference>
<dbReference type="Pfam" id="PF25837">
    <property type="entry name" value="Apionate_lact_N"/>
    <property type="match status" value="1"/>
</dbReference>
<protein>
    <recommendedName>
        <fullName evidence="1">D-apionate lactonase N-terminal domain-containing protein</fullName>
    </recommendedName>
</protein>
<dbReference type="Proteomes" id="UP001597287">
    <property type="component" value="Unassembled WGS sequence"/>
</dbReference>
<sequence length="230" mass="25103">MSSSNRQLQAGPLSAELADGGLRRVRYGGVEILRSLAFVVRDEQADRCVHGNGELSLREESGRFEVSYETAVDCEGLDLAWRVRIVGSARGLDFTAWARARGGVEGDFQHGLHGGRAGLEMVYPRNALAGRSVHVEHVDGSAESTVLPEPDAMLRLSQLSSLTHEPAPGLQVGCRLEGSEFEMVGQRWGGKAFFRLHPRALSPSHSYLLTRGRTLVQMARFSFSVPGSMQ</sequence>
<evidence type="ECO:0000313" key="3">
    <source>
        <dbReference type="Proteomes" id="UP001597287"/>
    </source>
</evidence>
<comment type="caution">
    <text evidence="2">The sequence shown here is derived from an EMBL/GenBank/DDBJ whole genome shotgun (WGS) entry which is preliminary data.</text>
</comment>
<evidence type="ECO:0000313" key="2">
    <source>
        <dbReference type="EMBL" id="MFD2321450.1"/>
    </source>
</evidence>
<gene>
    <name evidence="2" type="ORF">ACFSPV_22390</name>
</gene>
<name>A0ABW5ETL1_9BURK</name>
<dbReference type="EMBL" id="JBHUIG010000027">
    <property type="protein sequence ID" value="MFD2321450.1"/>
    <property type="molecule type" value="Genomic_DNA"/>
</dbReference>
<proteinExistence type="predicted"/>
<feature type="domain" description="D-apionate lactonase N-terminal" evidence="1">
    <location>
        <begin position="4"/>
        <end position="223"/>
    </location>
</feature>
<accession>A0ABW5ETL1</accession>
<evidence type="ECO:0000259" key="1">
    <source>
        <dbReference type="Pfam" id="PF25837"/>
    </source>
</evidence>
<keyword evidence="3" id="KW-1185">Reference proteome</keyword>
<dbReference type="InterPro" id="IPR058788">
    <property type="entry name" value="ApnL_N"/>
</dbReference>
<organism evidence="2 3">
    <name type="scientific">Delftia deserti</name>
    <dbReference type="NCBI Taxonomy" id="1651218"/>
    <lineage>
        <taxon>Bacteria</taxon>
        <taxon>Pseudomonadati</taxon>
        <taxon>Pseudomonadota</taxon>
        <taxon>Betaproteobacteria</taxon>
        <taxon>Burkholderiales</taxon>
        <taxon>Comamonadaceae</taxon>
        <taxon>Delftia</taxon>
    </lineage>
</organism>
<dbReference type="RefSeq" id="WP_380108100.1">
    <property type="nucleotide sequence ID" value="NZ_JBHSIH010000001.1"/>
</dbReference>